<evidence type="ECO:0000313" key="3">
    <source>
        <dbReference type="Proteomes" id="UP000018766"/>
    </source>
</evidence>
<evidence type="ECO:0000313" key="2">
    <source>
        <dbReference type="EMBL" id="ETD72128.1"/>
    </source>
</evidence>
<evidence type="ECO:0000256" key="1">
    <source>
        <dbReference type="SAM" id="SignalP"/>
    </source>
</evidence>
<sequence length="91" mass="10004">MRYARKISLFSLLSVSVLLGACATPKLPDECETYLGELEGLYKIVPSDKQALLPKITSVRDYISKVDEDYQAGVCVLGREALKGIVKLLAK</sequence>
<name>V8G849_9BURK</name>
<dbReference type="AlphaFoldDB" id="V8G849"/>
<dbReference type="Proteomes" id="UP000018766">
    <property type="component" value="Unassembled WGS sequence"/>
</dbReference>
<keyword evidence="1" id="KW-0732">Signal</keyword>
<evidence type="ECO:0008006" key="4">
    <source>
        <dbReference type="Google" id="ProtNLM"/>
    </source>
</evidence>
<accession>V8G849</accession>
<comment type="caution">
    <text evidence="2">The sequence shown here is derived from an EMBL/GenBank/DDBJ whole genome shotgun (WGS) entry which is preliminary data.</text>
</comment>
<proteinExistence type="predicted"/>
<feature type="chain" id="PRO_5004769145" description="Lipoprotein" evidence="1">
    <location>
        <begin position="24"/>
        <end position="91"/>
    </location>
</feature>
<dbReference type="PROSITE" id="PS51257">
    <property type="entry name" value="PROKAR_LIPOPROTEIN"/>
    <property type="match status" value="1"/>
</dbReference>
<protein>
    <recommendedName>
        <fullName evidence="4">Lipoprotein</fullName>
    </recommendedName>
</protein>
<gene>
    <name evidence="2" type="ORF">V757_06160</name>
</gene>
<feature type="signal peptide" evidence="1">
    <location>
        <begin position="1"/>
        <end position="23"/>
    </location>
</feature>
<organism evidence="2 3">
    <name type="scientific">Pelistega indica</name>
    <dbReference type="NCBI Taxonomy" id="1414851"/>
    <lineage>
        <taxon>Bacteria</taxon>
        <taxon>Pseudomonadati</taxon>
        <taxon>Pseudomonadota</taxon>
        <taxon>Betaproteobacteria</taxon>
        <taxon>Burkholderiales</taxon>
        <taxon>Alcaligenaceae</taxon>
        <taxon>Pelistega</taxon>
    </lineage>
</organism>
<reference evidence="2 3" key="1">
    <citation type="submission" date="2013-11" db="EMBL/GenBank/DDBJ databases">
        <title>Genomic analysis of Pelistega sp. HM-7.</title>
        <authorList>
            <person name="Kumbhare S.V."/>
            <person name="Shetty S.A."/>
            <person name="Sharma O."/>
            <person name="Dhotre D.P."/>
        </authorList>
    </citation>
    <scope>NUCLEOTIDE SEQUENCE [LARGE SCALE GENOMIC DNA]</scope>
    <source>
        <strain evidence="2 3">HM-7</strain>
    </source>
</reference>
<dbReference type="EMBL" id="AYSV01000078">
    <property type="protein sequence ID" value="ETD72128.1"/>
    <property type="molecule type" value="Genomic_DNA"/>
</dbReference>
<dbReference type="RefSeq" id="WP_023950821.1">
    <property type="nucleotide sequence ID" value="NZ_AYSV01000078.1"/>
</dbReference>
<keyword evidence="3" id="KW-1185">Reference proteome</keyword>